<dbReference type="Proteomes" id="UP000509750">
    <property type="component" value="Plasmid unnamed3"/>
</dbReference>
<protein>
    <submittedName>
        <fullName evidence="1">Uncharacterized protein</fullName>
    </submittedName>
</protein>
<evidence type="ECO:0000313" key="2">
    <source>
        <dbReference type="Proteomes" id="UP000509750"/>
    </source>
</evidence>
<dbReference type="GeneID" id="56031363"/>
<dbReference type="KEGG" id="halg:HUG10_20980"/>
<keyword evidence="2" id="KW-1185">Reference proteome</keyword>
<organism evidence="1 2">
    <name type="scientific">Halorarum halophilum</name>
    <dbReference type="NCBI Taxonomy" id="2743090"/>
    <lineage>
        <taxon>Archaea</taxon>
        <taxon>Methanobacteriati</taxon>
        <taxon>Methanobacteriota</taxon>
        <taxon>Stenosarchaea group</taxon>
        <taxon>Halobacteria</taxon>
        <taxon>Halobacteriales</taxon>
        <taxon>Haloferacaceae</taxon>
        <taxon>Halorarum</taxon>
    </lineage>
</organism>
<dbReference type="EMBL" id="CP058532">
    <property type="protein sequence ID" value="QLG30062.1"/>
    <property type="molecule type" value="Genomic_DNA"/>
</dbReference>
<proteinExistence type="predicted"/>
<keyword evidence="1" id="KW-0614">Plasmid</keyword>
<dbReference type="AlphaFoldDB" id="A0A7D5KQ36"/>
<sequence length="63" mass="6941">MSKFTATVEVELENPDDNLHDLTMNAAATVAKSAVKRMVDGTFDIQDATIVAIERVDDDEDEQ</sequence>
<reference evidence="1 2" key="1">
    <citation type="submission" date="2020-07" db="EMBL/GenBank/DDBJ databases">
        <title>Gai3-2, isolated from salt lake.</title>
        <authorList>
            <person name="Cui H."/>
            <person name="Shi X."/>
        </authorList>
    </citation>
    <scope>NUCLEOTIDE SEQUENCE [LARGE SCALE GENOMIC DNA]</scope>
    <source>
        <strain evidence="1 2">Gai3-2</strain>
        <plasmid evidence="1 2">unnamed3</plasmid>
    </source>
</reference>
<geneLocation type="plasmid" evidence="1 2">
    <name>unnamed3</name>
</geneLocation>
<gene>
    <name evidence="1" type="ORF">HUG10_20980</name>
</gene>
<name>A0A7D5KQ36_9EURY</name>
<accession>A0A7D5KQ36</accession>
<dbReference type="RefSeq" id="WP_179171636.1">
    <property type="nucleotide sequence ID" value="NZ_CP058532.1"/>
</dbReference>
<evidence type="ECO:0000313" key="1">
    <source>
        <dbReference type="EMBL" id="QLG30062.1"/>
    </source>
</evidence>